<keyword evidence="7" id="KW-1185">Reference proteome</keyword>
<name>A0A8S1IKW5_9CHLO</name>
<dbReference type="SUPFAM" id="SSF48452">
    <property type="entry name" value="TPR-like"/>
    <property type="match status" value="1"/>
</dbReference>
<dbReference type="OrthoDB" id="5986190at2759"/>
<reference evidence="6" key="1">
    <citation type="submission" date="2020-12" db="EMBL/GenBank/DDBJ databases">
        <authorList>
            <person name="Iha C."/>
        </authorList>
    </citation>
    <scope>NUCLEOTIDE SEQUENCE</scope>
</reference>
<evidence type="ECO:0000256" key="2">
    <source>
        <dbReference type="ARBA" id="ARBA00022490"/>
    </source>
</evidence>
<dbReference type="GO" id="GO:0007018">
    <property type="term" value="P:microtubule-based movement"/>
    <property type="evidence" value="ECO:0007669"/>
    <property type="project" value="TreeGrafter"/>
</dbReference>
<evidence type="ECO:0000256" key="4">
    <source>
        <dbReference type="ARBA" id="ARBA00022803"/>
    </source>
</evidence>
<dbReference type="InterPro" id="IPR011990">
    <property type="entry name" value="TPR-like_helical_dom_sf"/>
</dbReference>
<keyword evidence="5" id="KW-0812">Transmembrane</keyword>
<evidence type="ECO:0000313" key="6">
    <source>
        <dbReference type="EMBL" id="CAD7695018.1"/>
    </source>
</evidence>
<dbReference type="Proteomes" id="UP000708148">
    <property type="component" value="Unassembled WGS sequence"/>
</dbReference>
<dbReference type="InterPro" id="IPR002151">
    <property type="entry name" value="Kinesin_light"/>
</dbReference>
<dbReference type="GO" id="GO:0005737">
    <property type="term" value="C:cytoplasm"/>
    <property type="evidence" value="ECO:0007669"/>
    <property type="project" value="UniProtKB-SubCell"/>
</dbReference>
<evidence type="ECO:0000256" key="5">
    <source>
        <dbReference type="SAM" id="Phobius"/>
    </source>
</evidence>
<dbReference type="GO" id="GO:0005871">
    <property type="term" value="C:kinesin complex"/>
    <property type="evidence" value="ECO:0007669"/>
    <property type="project" value="InterPro"/>
</dbReference>
<keyword evidence="5" id="KW-0472">Membrane</keyword>
<keyword evidence="3" id="KW-0677">Repeat</keyword>
<accession>A0A8S1IKW5</accession>
<comment type="caution">
    <text evidence="6">The sequence shown here is derived from an EMBL/GenBank/DDBJ whole genome shotgun (WGS) entry which is preliminary data.</text>
</comment>
<dbReference type="PANTHER" id="PTHR45783">
    <property type="entry name" value="KINESIN LIGHT CHAIN"/>
    <property type="match status" value="1"/>
</dbReference>
<gene>
    <name evidence="6" type="ORF">OSTQU699_LOCUS379</name>
</gene>
<dbReference type="AlphaFoldDB" id="A0A8S1IKW5"/>
<feature type="transmembrane region" description="Helical" evidence="5">
    <location>
        <begin position="811"/>
        <end position="827"/>
    </location>
</feature>
<dbReference type="GO" id="GO:0019894">
    <property type="term" value="F:kinesin binding"/>
    <property type="evidence" value="ECO:0007669"/>
    <property type="project" value="TreeGrafter"/>
</dbReference>
<dbReference type="PANTHER" id="PTHR45783:SF3">
    <property type="entry name" value="KINESIN LIGHT CHAIN"/>
    <property type="match status" value="1"/>
</dbReference>
<keyword evidence="4" id="KW-0802">TPR repeat</keyword>
<dbReference type="Gene3D" id="1.25.40.10">
    <property type="entry name" value="Tetratricopeptide repeat domain"/>
    <property type="match status" value="2"/>
</dbReference>
<comment type="subcellular location">
    <subcellularLocation>
        <location evidence="1">Cytoplasm</location>
    </subcellularLocation>
</comment>
<dbReference type="EMBL" id="CAJHUC010000294">
    <property type="protein sequence ID" value="CAD7695018.1"/>
    <property type="molecule type" value="Genomic_DNA"/>
</dbReference>
<evidence type="ECO:0000256" key="1">
    <source>
        <dbReference type="ARBA" id="ARBA00004496"/>
    </source>
</evidence>
<dbReference type="InterPro" id="IPR009003">
    <property type="entry name" value="Peptidase_S1_PA"/>
</dbReference>
<protein>
    <submittedName>
        <fullName evidence="6">Uncharacterized protein</fullName>
    </submittedName>
</protein>
<evidence type="ECO:0000313" key="7">
    <source>
        <dbReference type="Proteomes" id="UP000708148"/>
    </source>
</evidence>
<keyword evidence="5" id="KW-1133">Transmembrane helix</keyword>
<evidence type="ECO:0000256" key="3">
    <source>
        <dbReference type="ARBA" id="ARBA00022737"/>
    </source>
</evidence>
<feature type="non-terminal residue" evidence="6">
    <location>
        <position position="1"/>
    </location>
</feature>
<dbReference type="SUPFAM" id="SSF50494">
    <property type="entry name" value="Trypsin-like serine proteases"/>
    <property type="match status" value="1"/>
</dbReference>
<dbReference type="Pfam" id="PF13374">
    <property type="entry name" value="TPR_10"/>
    <property type="match status" value="2"/>
</dbReference>
<organism evidence="6 7">
    <name type="scientific">Ostreobium quekettii</name>
    <dbReference type="NCBI Taxonomy" id="121088"/>
    <lineage>
        <taxon>Eukaryota</taxon>
        <taxon>Viridiplantae</taxon>
        <taxon>Chlorophyta</taxon>
        <taxon>core chlorophytes</taxon>
        <taxon>Ulvophyceae</taxon>
        <taxon>TCBD clade</taxon>
        <taxon>Bryopsidales</taxon>
        <taxon>Ostreobineae</taxon>
        <taxon>Ostreobiaceae</taxon>
        <taxon>Ostreobium</taxon>
    </lineage>
</organism>
<sequence length="902" mass="100030">MMHGAPSVATPHTRCQMLALVYAGDRFPRRETRYPAFPTGHCVHGHRIQLSLPHMPFCFLATFMYCVRQTRAGPGSSERRPWQGLQRPREEGHYKLAPDTARYSVSEFQRRYAMAWICMMLFQQGKYGAAVGIVWCLLNMVFPDGAVPLICASTPWQGLPQKAEGNQRSVGLKLLKIDPIFTAHVRVLMAMLSVRVCKEKWKISFAGWAFSSGLVNKPLSFLDTALGMRNKVVHAPFLSKLALVLSHQQKYEEAERLEREGQATRWKVLCEVNPDAGKSLSNLAMVLGSHRGHKEPEGSHREGLETVRMGLGVAQPDVATSLDNLALMLRSQETYEEAQRLHSEWMELRRKVLGEVYPDVTASLNSLIYVFGEQVKYKEAKMLHRGVLELQRNVLGELCWVVLGSTHYPCNLGLVLERKKEYTAAKPYYRQALEMAKTVQRQGHQIIAAAGHNLELVAQQPQKRVEMPPLGPHPDISTYFCGLATRHVKRKSEETGRVRREGLEASDEILNKKPPRSKMELRQDASNIYASRGWFSSSFSLTACVIIAITFATAAAAYSDVNSPMQGDLTWSAAPRGRFPYLVSVRNGLKGGSCDGVLTHPRYVIVDARCAKLVGPNPVLFFYSAVADEGAATIKEVRAEGVLFHPNITEVALFLLLEPVSGNVAVPQAAQPIPNAVLTTVADGSDVLVAPWDCGKDAMGAECERALAKAPNYNDGLKFRQYSLLALDPPPSAAGFENRDSNFDLIVGVVSSWDGDVAFLDLNRSDVRRWLADVKAQTEPVQTKRRDHMSALVISSVSLAYSVACDHISVLYQRGFAVSFVIGLIAWTHEYLDDAFQYYASLPLEDVIAIALALAAVLIRVMITYLPHLYSWVEQGGAKPPICVIHDALPEAKNLPEAALVE</sequence>
<feature type="transmembrane region" description="Helical" evidence="5">
    <location>
        <begin position="534"/>
        <end position="558"/>
    </location>
</feature>
<keyword evidence="2" id="KW-0963">Cytoplasm</keyword>
<feature type="transmembrane region" description="Helical" evidence="5">
    <location>
        <begin position="847"/>
        <end position="866"/>
    </location>
</feature>
<proteinExistence type="predicted"/>